<dbReference type="AlphaFoldDB" id="A0A0B1ZJN2"/>
<proteinExistence type="predicted"/>
<accession>A0A0B1ZJN2</accession>
<sequence length="79" mass="8965">MDENSGVLVGWTSQDLGSRLALKLETVRKTPPYDPEDLHTQFVFMDKNQAVQLGNYLFQVTGQTSPPTRIKSFFARIFS</sequence>
<evidence type="ECO:0000313" key="1">
    <source>
        <dbReference type="EMBL" id="KHK89391.1"/>
    </source>
</evidence>
<gene>
    <name evidence="1" type="ORF">LK12_19860</name>
</gene>
<protein>
    <submittedName>
        <fullName evidence="1">Uncharacterized protein</fullName>
    </submittedName>
</protein>
<dbReference type="Proteomes" id="UP000031057">
    <property type="component" value="Unassembled WGS sequence"/>
</dbReference>
<evidence type="ECO:0000313" key="2">
    <source>
        <dbReference type="Proteomes" id="UP000031057"/>
    </source>
</evidence>
<organism evidence="1 2">
    <name type="scientific">Novosphingobium malaysiense</name>
    <dbReference type="NCBI Taxonomy" id="1348853"/>
    <lineage>
        <taxon>Bacteria</taxon>
        <taxon>Pseudomonadati</taxon>
        <taxon>Pseudomonadota</taxon>
        <taxon>Alphaproteobacteria</taxon>
        <taxon>Sphingomonadales</taxon>
        <taxon>Sphingomonadaceae</taxon>
        <taxon>Novosphingobium</taxon>
    </lineage>
</organism>
<dbReference type="RefSeq" id="WP_039288166.1">
    <property type="nucleotide sequence ID" value="NZ_JTDI01000007.1"/>
</dbReference>
<reference evidence="1 2" key="1">
    <citation type="submission" date="2014-10" db="EMBL/GenBank/DDBJ databases">
        <title>Genome sequence of Novosphingobium malaysiense MUSC 273(T).</title>
        <authorList>
            <person name="Lee L.-H."/>
        </authorList>
    </citation>
    <scope>NUCLEOTIDE SEQUENCE [LARGE SCALE GENOMIC DNA]</scope>
    <source>
        <strain evidence="1 2">MUSC 273</strain>
    </source>
</reference>
<keyword evidence="2" id="KW-1185">Reference proteome</keyword>
<comment type="caution">
    <text evidence="1">The sequence shown here is derived from an EMBL/GenBank/DDBJ whole genome shotgun (WGS) entry which is preliminary data.</text>
</comment>
<dbReference type="OrthoDB" id="7507855at2"/>
<dbReference type="EMBL" id="JTDI01000007">
    <property type="protein sequence ID" value="KHK89391.1"/>
    <property type="molecule type" value="Genomic_DNA"/>
</dbReference>
<dbReference type="STRING" id="1348853.LK12_19860"/>
<name>A0A0B1ZJN2_9SPHN</name>